<reference evidence="2 3" key="1">
    <citation type="submission" date="2017-10" db="EMBL/GenBank/DDBJ databases">
        <title>Comparative genomics in systemic dimorphic fungi from Ajellomycetaceae.</title>
        <authorList>
            <person name="Munoz J.F."/>
            <person name="Mcewen J.G."/>
            <person name="Clay O.K."/>
            <person name="Cuomo C.A."/>
        </authorList>
    </citation>
    <scope>NUCLEOTIDE SEQUENCE [LARGE SCALE GENOMIC DNA]</scope>
    <source>
        <strain evidence="2 3">UAMH4076</strain>
    </source>
</reference>
<comment type="caution">
    <text evidence="2">The sequence shown here is derived from an EMBL/GenBank/DDBJ whole genome shotgun (WGS) entry which is preliminary data.</text>
</comment>
<sequence>MASSSCTTPAAYSYAAGLWTASARSATDTVKDDVMLQYGGVCWLCESPCPYPSLIQTQMEVAHNVDASIEATVAHRWQAMEILPGDFYPAHPKNLMPLCYACHCAYDDPYPIWVALPEDLDRFIEFERNDYEARVQAAADGVSQPRSLPPVDPNGTLCRVYFFRHVDNYCPGMNWSLFPKRFWGYPQTLILKALRGCQFPMVREPITDDHGNTIDAGMPPEVRNKVNDLMQLWSRPDPTLQKATRSKRKRNTDDDDNEGSGDDDNGGKKGSGSRDGSEGKKPLPKSQRFSTRLQKQKLGSKTKYTQPCPPEAASAEGVLNWLDHVEDLGSLQATTPISPPESENLKQEERKVMELQLEEHNDGESAAASSHHAGQNANATCHWMFGPQKTAADVISDTGSWQKIRDREFAALIAREAALEKERRFQR</sequence>
<evidence type="ECO:0000313" key="2">
    <source>
        <dbReference type="EMBL" id="PGH28413.1"/>
    </source>
</evidence>
<dbReference type="EMBL" id="PDND01000472">
    <property type="protein sequence ID" value="PGH28413.1"/>
    <property type="molecule type" value="Genomic_DNA"/>
</dbReference>
<accession>A0A2B7Z5B9</accession>
<feature type="region of interest" description="Disordered" evidence="1">
    <location>
        <begin position="231"/>
        <end position="311"/>
    </location>
</feature>
<evidence type="ECO:0000256" key="1">
    <source>
        <dbReference type="SAM" id="MobiDB-lite"/>
    </source>
</evidence>
<dbReference type="VEuPathDB" id="FungiDB:EMCG_01783"/>
<keyword evidence="3" id="KW-1185">Reference proteome</keyword>
<gene>
    <name evidence="2" type="ORF">GX50_08847</name>
</gene>
<name>A0A2B7Z5B9_9EURO</name>
<protein>
    <submittedName>
        <fullName evidence="2">Uncharacterized protein</fullName>
    </submittedName>
</protein>
<organism evidence="2 3">
    <name type="scientific">[Emmonsia] crescens</name>
    <dbReference type="NCBI Taxonomy" id="73230"/>
    <lineage>
        <taxon>Eukaryota</taxon>
        <taxon>Fungi</taxon>
        <taxon>Dikarya</taxon>
        <taxon>Ascomycota</taxon>
        <taxon>Pezizomycotina</taxon>
        <taxon>Eurotiomycetes</taxon>
        <taxon>Eurotiomycetidae</taxon>
        <taxon>Onygenales</taxon>
        <taxon>Ajellomycetaceae</taxon>
        <taxon>Emergomyces</taxon>
    </lineage>
</organism>
<evidence type="ECO:0000313" key="3">
    <source>
        <dbReference type="Proteomes" id="UP000226031"/>
    </source>
</evidence>
<proteinExistence type="predicted"/>
<dbReference type="Proteomes" id="UP000226031">
    <property type="component" value="Unassembled WGS sequence"/>
</dbReference>
<feature type="compositionally biased region" description="Acidic residues" evidence="1">
    <location>
        <begin position="253"/>
        <end position="264"/>
    </location>
</feature>
<dbReference type="VEuPathDB" id="FungiDB:EMCG_01782"/>
<dbReference type="AlphaFoldDB" id="A0A2B7Z5B9"/>